<keyword evidence="6" id="KW-0130">Cell adhesion</keyword>
<keyword evidence="8" id="KW-1015">Disulfide bond</keyword>
<dbReference type="GO" id="GO:0005581">
    <property type="term" value="C:collagen trimer"/>
    <property type="evidence" value="ECO:0007669"/>
    <property type="project" value="UniProtKB-KW"/>
</dbReference>
<dbReference type="InterPro" id="IPR020901">
    <property type="entry name" value="Prtase_inh_Kunz-CS"/>
</dbReference>
<dbReference type="Gene3D" id="3.40.50.410">
    <property type="entry name" value="von Willebrand factor, type A domain"/>
    <property type="match status" value="3"/>
</dbReference>
<feature type="region of interest" description="Disordered" evidence="10">
    <location>
        <begin position="434"/>
        <end position="525"/>
    </location>
</feature>
<feature type="compositionally biased region" description="Gly residues" evidence="10">
    <location>
        <begin position="656"/>
        <end position="674"/>
    </location>
</feature>
<feature type="domain" description="VWFA" evidence="11">
    <location>
        <begin position="1"/>
        <end position="157"/>
    </location>
</feature>
<dbReference type="FunFam" id="3.40.50.410:FF:000004">
    <property type="entry name" value="collagen alpha-6(VI) chain"/>
    <property type="match status" value="1"/>
</dbReference>
<dbReference type="CDD" id="cd01450">
    <property type="entry name" value="vWFA_subfamily_ECM"/>
    <property type="match status" value="2"/>
</dbReference>
<dbReference type="Proteomes" id="UP000694890">
    <property type="component" value="Linkage group LG15"/>
</dbReference>
<evidence type="ECO:0000256" key="9">
    <source>
        <dbReference type="ARBA" id="ARBA00023180"/>
    </source>
</evidence>
<reference evidence="14" key="1">
    <citation type="submission" date="2025-08" db="UniProtKB">
        <authorList>
            <consortium name="RefSeq"/>
        </authorList>
    </citation>
    <scope>IDENTIFICATION</scope>
    <source>
        <tissue evidence="14">Brain</tissue>
    </source>
</reference>
<dbReference type="SUPFAM" id="SSF53300">
    <property type="entry name" value="vWA-like"/>
    <property type="match status" value="4"/>
</dbReference>
<evidence type="ECO:0000256" key="4">
    <source>
        <dbReference type="ARBA" id="ARBA00022729"/>
    </source>
</evidence>
<name>A0AAJ8BFZ6_LATCA</name>
<dbReference type="PANTHER" id="PTHR24020">
    <property type="entry name" value="COLLAGEN ALPHA"/>
    <property type="match status" value="1"/>
</dbReference>
<evidence type="ECO:0000256" key="5">
    <source>
        <dbReference type="ARBA" id="ARBA00022737"/>
    </source>
</evidence>
<dbReference type="InterPro" id="IPR050525">
    <property type="entry name" value="ECM_Assembly_Org"/>
</dbReference>
<feature type="region of interest" description="Disordered" evidence="10">
    <location>
        <begin position="641"/>
        <end position="689"/>
    </location>
</feature>
<evidence type="ECO:0000256" key="10">
    <source>
        <dbReference type="SAM" id="MobiDB-lite"/>
    </source>
</evidence>
<evidence type="ECO:0000259" key="11">
    <source>
        <dbReference type="PROSITE" id="PS50234"/>
    </source>
</evidence>
<accession>A0AAJ8BFZ6</accession>
<evidence type="ECO:0000256" key="6">
    <source>
        <dbReference type="ARBA" id="ARBA00022889"/>
    </source>
</evidence>
<feature type="region of interest" description="Disordered" evidence="10">
    <location>
        <begin position="382"/>
        <end position="401"/>
    </location>
</feature>
<dbReference type="InterPro" id="IPR008160">
    <property type="entry name" value="Collagen"/>
</dbReference>
<keyword evidence="2" id="KW-0964">Secreted</keyword>
<evidence type="ECO:0000256" key="3">
    <source>
        <dbReference type="ARBA" id="ARBA00022530"/>
    </source>
</evidence>
<feature type="domain" description="VWFA" evidence="11">
    <location>
        <begin position="921"/>
        <end position="1114"/>
    </location>
</feature>
<evidence type="ECO:0000256" key="8">
    <source>
        <dbReference type="ARBA" id="ARBA00023157"/>
    </source>
</evidence>
<dbReference type="Gene3D" id="4.10.410.10">
    <property type="entry name" value="Pancreatic trypsin inhibitor Kunitz domain"/>
    <property type="match status" value="1"/>
</dbReference>
<dbReference type="FunFam" id="3.40.50.410:FF:000021">
    <property type="entry name" value="Collagen, type VI, alpha 3"/>
    <property type="match status" value="1"/>
</dbReference>
<organism evidence="13 14">
    <name type="scientific">Lates calcarifer</name>
    <name type="common">Barramundi</name>
    <name type="synonym">Holocentrus calcarifer</name>
    <dbReference type="NCBI Taxonomy" id="8187"/>
    <lineage>
        <taxon>Eukaryota</taxon>
        <taxon>Metazoa</taxon>
        <taxon>Chordata</taxon>
        <taxon>Craniata</taxon>
        <taxon>Vertebrata</taxon>
        <taxon>Euteleostomi</taxon>
        <taxon>Actinopterygii</taxon>
        <taxon>Neopterygii</taxon>
        <taxon>Teleostei</taxon>
        <taxon>Neoteleostei</taxon>
        <taxon>Acanthomorphata</taxon>
        <taxon>Carangaria</taxon>
        <taxon>Carangaria incertae sedis</taxon>
        <taxon>Centropomidae</taxon>
        <taxon>Lates</taxon>
    </lineage>
</organism>
<keyword evidence="3" id="KW-0272">Extracellular matrix</keyword>
<keyword evidence="7" id="KW-0176">Collagen</keyword>
<dbReference type="GO" id="GO:0007155">
    <property type="term" value="P:cell adhesion"/>
    <property type="evidence" value="ECO:0007669"/>
    <property type="project" value="UniProtKB-KW"/>
</dbReference>
<keyword evidence="4" id="KW-0732">Signal</keyword>
<dbReference type="InterPro" id="IPR036880">
    <property type="entry name" value="Kunitz_BPTI_sf"/>
</dbReference>
<dbReference type="KEGG" id="lcf:108881842"/>
<dbReference type="PROSITE" id="PS50234">
    <property type="entry name" value="VWFA"/>
    <property type="match status" value="3"/>
</dbReference>
<feature type="compositionally biased region" description="Gly residues" evidence="10">
    <location>
        <begin position="476"/>
        <end position="485"/>
    </location>
</feature>
<dbReference type="SMART" id="SM00131">
    <property type="entry name" value="KU"/>
    <property type="match status" value="1"/>
</dbReference>
<dbReference type="AlphaFoldDB" id="A0AAJ8BFZ6"/>
<evidence type="ECO:0000256" key="2">
    <source>
        <dbReference type="ARBA" id="ARBA00022525"/>
    </source>
</evidence>
<dbReference type="SUPFAM" id="SSF57362">
    <property type="entry name" value="BPTI-like"/>
    <property type="match status" value="1"/>
</dbReference>
<proteinExistence type="predicted"/>
<dbReference type="Pfam" id="PF01391">
    <property type="entry name" value="Collagen"/>
    <property type="match status" value="2"/>
</dbReference>
<evidence type="ECO:0000256" key="1">
    <source>
        <dbReference type="ARBA" id="ARBA00004498"/>
    </source>
</evidence>
<dbReference type="InterPro" id="IPR036465">
    <property type="entry name" value="vWFA_dom_sf"/>
</dbReference>
<dbReference type="GO" id="GO:0004867">
    <property type="term" value="F:serine-type endopeptidase inhibitor activity"/>
    <property type="evidence" value="ECO:0007669"/>
    <property type="project" value="InterPro"/>
</dbReference>
<gene>
    <name evidence="14" type="primary">LOC108881842</name>
</gene>
<dbReference type="Pfam" id="PF00092">
    <property type="entry name" value="VWA"/>
    <property type="match status" value="3"/>
</dbReference>
<dbReference type="GeneID" id="108881842"/>
<evidence type="ECO:0000313" key="14">
    <source>
        <dbReference type="RefSeq" id="XP_050932342.1"/>
    </source>
</evidence>
<dbReference type="PROSITE" id="PS00280">
    <property type="entry name" value="BPTI_KUNITZ_1"/>
    <property type="match status" value="1"/>
</dbReference>
<dbReference type="InterPro" id="IPR002035">
    <property type="entry name" value="VWF_A"/>
</dbReference>
<sequence>MLNFTKELVKTLDVRKDFIRVGCAQFASAPHHEFYLSDYTEKKDVMSRIDRLSYIGGNTYLGEALKHIKDYFDASHGSRRSVGIPQNLVLISDGDSHDDVEEAADSLRALGIVVFAIAVGDVHDLQLLQIAGTPERLFTVQNFKGLVTIKQKVIDAICPGDEPKEGCTIDIAMGFDISQERAVGETLFSGHTKLKAVLPEIAHYVSTVPVCCISPSPVKTRIAYQVVDRTGRPFYDPHFEEYNEEVVKKLINHQVSIPTFFNRALLQAFTKTFETQSKANVKVLVIFSDGLEERDEAVIELKKETYLLEKSGVNALLTVALEGAHNPAQLQMVEFGRGFGYHLPLSIGMPGVGSTILEQIDKVSDRVCCNVLCKCTGPAGVRGSPGRPGTKGLPGRRGQPGFPGDEGMIGDRGLPGPNGTQGIQGCPGLSGLKGYRGTSGDRGENGEDGLDGVDGEQGVTGLDGARGERGHPGNPGIPGIGGEVGLKGQRGLRGDPGEPGTDNTVPGAKGEPGNPGLPVRNIPENPRVQLDKMGGQVVQESLETRVYLVTLELEDSQAAQVLLVHRDAQGPKVTQDRKGSLDLLDLRVHMDHLETREQLDVAALMDKRVRMVEMVMELQETKVPREILVFLDTPVHRVRAVRRGTKGYPGRKGNDGRGGNSGRPGEDGGPGDPGYPGHRGPRGPPGAKESECQLINLIRDNCGPLHCPAYPTELVFGLDISEDVTPVVLERQRSALLSLLEDITIAESNCPTGARVAVVGYGADIKYLIRFQDYRRKKQLIEAVKNIALGHSTNRRQLGAAMRSVGHNTFKHVRSGLGIRKVAVFFSSGPTQDTNNIVTAMMEYQALDIVPVVISLQSAPAISRAMEVDESRRSIFTVLGRDMAADLRKVKNCAICFDPCTRTEECNFIRDVRAPQEVDADLVMVLDSSREMQADEYAGAQQLLGSVVEQLVVSRQPRRAGSQARVAVVQQSGTRAPKVEFDLQTYQNHNAMRTHLIQNMQQQGGASALGQTLDFTLREVLLKASQPRRKRAVLAVVGTQTAYSDRTKLQYISQKAKCEGVALFVVTVSNRYNRTQVEELASAPTEQHLIHVSRLKPDEQGYAQRFFKVFLSALNKGMNAYPPPLLKQTCDQLREPEEGLGSADLEVGDEPEVERFQPQMGGQTQIKQLDVVNTMTRGHSQSSPSGAELNDLDILPQTPLTSSVSKDVCSLAQDRGSCKNYTIMWFFDNSLGRCSRFWYGGCSGNENRFWTQKECENRCPTKTPGRRGDVIRLRRIG</sequence>
<dbReference type="PANTHER" id="PTHR24020:SF84">
    <property type="entry name" value="VWFA DOMAIN-CONTAINING PROTEIN"/>
    <property type="match status" value="1"/>
</dbReference>
<keyword evidence="9" id="KW-0325">Glycoprotein</keyword>
<keyword evidence="5" id="KW-0677">Repeat</keyword>
<evidence type="ECO:0000259" key="12">
    <source>
        <dbReference type="PROSITE" id="PS50279"/>
    </source>
</evidence>
<evidence type="ECO:0000313" key="13">
    <source>
        <dbReference type="Proteomes" id="UP000694890"/>
    </source>
</evidence>
<dbReference type="RefSeq" id="XP_050932342.1">
    <property type="nucleotide sequence ID" value="XM_051076385.1"/>
</dbReference>
<dbReference type="InterPro" id="IPR002223">
    <property type="entry name" value="Kunitz_BPTI"/>
</dbReference>
<feature type="domain" description="BPTI/Kunitz inhibitor" evidence="12">
    <location>
        <begin position="1209"/>
        <end position="1259"/>
    </location>
</feature>
<protein>
    <submittedName>
        <fullName evidence="14">LOW QUALITY PROTEIN: collagen alpha-6(VI) chain-like</fullName>
    </submittedName>
</protein>
<dbReference type="PROSITE" id="PS50279">
    <property type="entry name" value="BPTI_KUNITZ_2"/>
    <property type="match status" value="1"/>
</dbReference>
<evidence type="ECO:0000256" key="7">
    <source>
        <dbReference type="ARBA" id="ARBA00023119"/>
    </source>
</evidence>
<dbReference type="PRINTS" id="PR00759">
    <property type="entry name" value="BASICPTASE"/>
</dbReference>
<dbReference type="FunFam" id="4.10.410.10:FF:000020">
    <property type="entry name" value="Collagen, type VI, alpha 3"/>
    <property type="match status" value="1"/>
</dbReference>
<dbReference type="Pfam" id="PF00014">
    <property type="entry name" value="Kunitz_BPTI"/>
    <property type="match status" value="1"/>
</dbReference>
<dbReference type="SMART" id="SM00327">
    <property type="entry name" value="VWA"/>
    <property type="match status" value="3"/>
</dbReference>
<feature type="domain" description="VWFA" evidence="11">
    <location>
        <begin position="713"/>
        <end position="894"/>
    </location>
</feature>
<dbReference type="CDD" id="cd22631">
    <property type="entry name" value="Kunitz_collagen_alpha6_VI-like"/>
    <property type="match status" value="1"/>
</dbReference>
<comment type="subcellular location">
    <subcellularLocation>
        <location evidence="1">Secreted</location>
        <location evidence="1">Extracellular space</location>
        <location evidence="1">Extracellular matrix</location>
    </subcellularLocation>
</comment>